<comment type="caution">
    <text evidence="1">The sequence shown here is derived from an EMBL/GenBank/DDBJ whole genome shotgun (WGS) entry which is preliminary data.</text>
</comment>
<sequence length="267" mass="29013">MISAAASASSSSATHGVRRCFLDSTMELRWVTRRSRSRNPKVEIPMLPGPPSIPICISAKSSHADPRSVRDLFVDCDLSCHRFPKLGHDGRVVVEGDFLEKLGIALANSSVVVSVFCRPEDLVSGDSEAEVVNGRELGFGRLMSRVAPSVGPGNGKLIGFGRAVSDLGLTASIYDVMVTPRLRGMGIGKMVVKRLIRILTSKDIYDIAALCSESQRPFFQACGFCDDVLCSTTMMYTRRGSLDTSEDQLVKHAGRKLLLVPLPTLKR</sequence>
<evidence type="ECO:0000313" key="2">
    <source>
        <dbReference type="Proteomes" id="UP001057402"/>
    </source>
</evidence>
<evidence type="ECO:0000313" key="1">
    <source>
        <dbReference type="EMBL" id="KAI4302468.1"/>
    </source>
</evidence>
<protein>
    <submittedName>
        <fullName evidence="1">Uncharacterized protein</fullName>
    </submittedName>
</protein>
<proteinExistence type="predicted"/>
<name>A0ACB9KZC6_9MYRT</name>
<dbReference type="Proteomes" id="UP001057402">
    <property type="component" value="Chromosome 12"/>
</dbReference>
<organism evidence="1 2">
    <name type="scientific">Melastoma candidum</name>
    <dbReference type="NCBI Taxonomy" id="119954"/>
    <lineage>
        <taxon>Eukaryota</taxon>
        <taxon>Viridiplantae</taxon>
        <taxon>Streptophyta</taxon>
        <taxon>Embryophyta</taxon>
        <taxon>Tracheophyta</taxon>
        <taxon>Spermatophyta</taxon>
        <taxon>Magnoliopsida</taxon>
        <taxon>eudicotyledons</taxon>
        <taxon>Gunneridae</taxon>
        <taxon>Pentapetalae</taxon>
        <taxon>rosids</taxon>
        <taxon>malvids</taxon>
        <taxon>Myrtales</taxon>
        <taxon>Melastomataceae</taxon>
        <taxon>Melastomatoideae</taxon>
        <taxon>Melastomateae</taxon>
        <taxon>Melastoma</taxon>
    </lineage>
</organism>
<dbReference type="EMBL" id="CM042891">
    <property type="protein sequence ID" value="KAI4302468.1"/>
    <property type="molecule type" value="Genomic_DNA"/>
</dbReference>
<accession>A0ACB9KZC6</accession>
<keyword evidence="2" id="KW-1185">Reference proteome</keyword>
<reference evidence="2" key="1">
    <citation type="journal article" date="2023" name="Front. Plant Sci.">
        <title>Chromosomal-level genome assembly of Melastoma candidum provides insights into trichome evolution.</title>
        <authorList>
            <person name="Zhong Y."/>
            <person name="Wu W."/>
            <person name="Sun C."/>
            <person name="Zou P."/>
            <person name="Liu Y."/>
            <person name="Dai S."/>
            <person name="Zhou R."/>
        </authorList>
    </citation>
    <scope>NUCLEOTIDE SEQUENCE [LARGE SCALE GENOMIC DNA]</scope>
</reference>
<gene>
    <name evidence="1" type="ORF">MLD38_038207</name>
</gene>